<feature type="binding site" evidence="1">
    <location>
        <position position="201"/>
    </location>
    <ligand>
        <name>Zn(2+)</name>
        <dbReference type="ChEBI" id="CHEBI:29105"/>
        <note>catalytic</note>
    </ligand>
</feature>
<dbReference type="PRINTS" id="PR00480">
    <property type="entry name" value="ASTACIN"/>
</dbReference>
<keyword evidence="1 2" id="KW-0378">Hydrolase</keyword>
<dbReference type="InterPro" id="IPR024079">
    <property type="entry name" value="MetalloPept_cat_dom_sf"/>
</dbReference>
<accession>A0A8K1FJ30</accession>
<keyword evidence="1 2" id="KW-0645">Protease</keyword>
<evidence type="ECO:0000256" key="3">
    <source>
        <dbReference type="SAM" id="MobiDB-lite"/>
    </source>
</evidence>
<dbReference type="GO" id="GO:0004222">
    <property type="term" value="F:metalloendopeptidase activity"/>
    <property type="evidence" value="ECO:0007669"/>
    <property type="project" value="UniProtKB-UniRule"/>
</dbReference>
<dbReference type="EMBL" id="SPLM01000076">
    <property type="protein sequence ID" value="TMW61367.1"/>
    <property type="molecule type" value="Genomic_DNA"/>
</dbReference>
<dbReference type="PROSITE" id="PS51864">
    <property type="entry name" value="ASTACIN"/>
    <property type="match status" value="1"/>
</dbReference>
<gene>
    <name evidence="5" type="ORF">Poli38472_012558</name>
</gene>
<keyword evidence="1 2" id="KW-0862">Zinc</keyword>
<feature type="domain" description="Peptidase M12A" evidence="4">
    <location>
        <begin position="90"/>
        <end position="313"/>
    </location>
</feature>
<dbReference type="SUPFAM" id="SSF55486">
    <property type="entry name" value="Metalloproteases ('zincins'), catalytic domain"/>
    <property type="match status" value="1"/>
</dbReference>
<dbReference type="Gene3D" id="3.40.33.10">
    <property type="entry name" value="CAP"/>
    <property type="match status" value="1"/>
</dbReference>
<dbReference type="AlphaFoldDB" id="A0A8K1FJ30"/>
<keyword evidence="1" id="KW-1015">Disulfide bond</keyword>
<feature type="disulfide bond" evidence="1">
    <location>
        <begin position="167"/>
        <end position="189"/>
    </location>
</feature>
<evidence type="ECO:0000256" key="2">
    <source>
        <dbReference type="RuleBase" id="RU361183"/>
    </source>
</evidence>
<name>A0A8K1FJ30_PYTOL</name>
<keyword evidence="2" id="KW-0732">Signal</keyword>
<dbReference type="GO" id="GO:0008270">
    <property type="term" value="F:zinc ion binding"/>
    <property type="evidence" value="ECO:0007669"/>
    <property type="project" value="UniProtKB-UniRule"/>
</dbReference>
<evidence type="ECO:0000259" key="4">
    <source>
        <dbReference type="PROSITE" id="PS51864"/>
    </source>
</evidence>
<keyword evidence="1 2" id="KW-0479">Metal-binding</keyword>
<feature type="binding site" evidence="1">
    <location>
        <position position="207"/>
    </location>
    <ligand>
        <name>Zn(2+)</name>
        <dbReference type="ChEBI" id="CHEBI:29105"/>
        <note>catalytic</note>
    </ligand>
</feature>
<feature type="region of interest" description="Disordered" evidence="3">
    <location>
        <begin position="396"/>
        <end position="416"/>
    </location>
</feature>
<evidence type="ECO:0000313" key="5">
    <source>
        <dbReference type="EMBL" id="TMW61367.1"/>
    </source>
</evidence>
<organism evidence="5 6">
    <name type="scientific">Pythium oligandrum</name>
    <name type="common">Mycoparasitic fungus</name>
    <dbReference type="NCBI Taxonomy" id="41045"/>
    <lineage>
        <taxon>Eukaryota</taxon>
        <taxon>Sar</taxon>
        <taxon>Stramenopiles</taxon>
        <taxon>Oomycota</taxon>
        <taxon>Peronosporomycetes</taxon>
        <taxon>Pythiales</taxon>
        <taxon>Pythiaceae</taxon>
        <taxon>Pythium</taxon>
    </lineage>
</organism>
<feature type="compositionally biased region" description="Pro residues" evidence="3">
    <location>
        <begin position="325"/>
        <end position="359"/>
    </location>
</feature>
<dbReference type="EC" id="3.4.24.-" evidence="2"/>
<feature type="chain" id="PRO_5035487292" description="Metalloendopeptidase" evidence="2">
    <location>
        <begin position="22"/>
        <end position="526"/>
    </location>
</feature>
<keyword evidence="1 2" id="KW-0482">Metalloprotease</keyword>
<dbReference type="Proteomes" id="UP000794436">
    <property type="component" value="Unassembled WGS sequence"/>
</dbReference>
<dbReference type="PANTHER" id="PTHR31157:SF1">
    <property type="entry name" value="SCP DOMAIN-CONTAINING PROTEIN"/>
    <property type="match status" value="1"/>
</dbReference>
<dbReference type="Pfam" id="PF01400">
    <property type="entry name" value="Astacin"/>
    <property type="match status" value="1"/>
</dbReference>
<feature type="compositionally biased region" description="Basic and acidic residues" evidence="3">
    <location>
        <begin position="397"/>
        <end position="413"/>
    </location>
</feature>
<protein>
    <recommendedName>
        <fullName evidence="2">Metalloendopeptidase</fullName>
        <ecNumber evidence="2">3.4.24.-</ecNumber>
    </recommendedName>
</protein>
<evidence type="ECO:0000313" key="6">
    <source>
        <dbReference type="Proteomes" id="UP000794436"/>
    </source>
</evidence>
<feature type="region of interest" description="Disordered" evidence="3">
    <location>
        <begin position="312"/>
        <end position="364"/>
    </location>
</feature>
<dbReference type="GO" id="GO:0006508">
    <property type="term" value="P:proteolysis"/>
    <property type="evidence" value="ECO:0007669"/>
    <property type="project" value="UniProtKB-KW"/>
</dbReference>
<dbReference type="Pfam" id="PF00188">
    <property type="entry name" value="CAP"/>
    <property type="match status" value="1"/>
</dbReference>
<dbReference type="InterPro" id="IPR035940">
    <property type="entry name" value="CAP_sf"/>
</dbReference>
<keyword evidence="6" id="KW-1185">Reference proteome</keyword>
<dbReference type="SMART" id="SM00235">
    <property type="entry name" value="ZnMc"/>
    <property type="match status" value="1"/>
</dbReference>
<sequence>MVRVIAAAASAILAFAGRAAAEAACTVSDTEFVGFTHYLVGQHRLPGSIYADCHDGTPTCYVDDGISDTADAEVDCGSVNVESRRRELGVFVSSDRAWPNRVVCYKWGAQFSDKAKGFWNTAFKTYQEKVDITWIESSKCRSTYGENTKVCNNCQTAINIQTSKAGCYAHLGYIPNKDYKPELNVGNGCEWLRIYTHEMGHSVGLIHEHSHPKREVIVLRNKLRVGSSNYVKDMNAPTSTYDRMSIMHYDGDEMCIPKDPKIKFCDVSETEANGCVVPKDEHCDRSKQDTFGRGETLTARDIEAINKLYEKEKRHEKSPGGGAPAPAPAPAPQPAPAPAPKPAPAPAPKPAPAPAPKPQPARKSIQQEMLDAVNAERAKKNLKPYCLNKKLQTAAQKHSEDQAKHKKLTHDGSDGVNFADRAKREGYNWQGLAENVAAGQQSVADVMKSWMDSPGHRANILGAHTHFGMGHAKGGNTPYWTQEFGSGRDEKCDGESRSLDFEDLVGEPVNATATEERYGYDFSDLN</sequence>
<dbReference type="InterPro" id="IPR014044">
    <property type="entry name" value="CAP_dom"/>
</dbReference>
<reference evidence="5" key="1">
    <citation type="submission" date="2019-03" db="EMBL/GenBank/DDBJ databases">
        <title>Long read genome sequence of the mycoparasitic Pythium oligandrum ATCC 38472 isolated from sugarbeet rhizosphere.</title>
        <authorList>
            <person name="Gaulin E."/>
        </authorList>
    </citation>
    <scope>NUCLEOTIDE SEQUENCE</scope>
    <source>
        <strain evidence="5">ATCC 38472_TT</strain>
    </source>
</reference>
<dbReference type="PANTHER" id="PTHR31157">
    <property type="entry name" value="SCP DOMAIN-CONTAINING PROTEIN"/>
    <property type="match status" value="1"/>
</dbReference>
<dbReference type="Gene3D" id="3.40.390.10">
    <property type="entry name" value="Collagenase (Catalytic Domain)"/>
    <property type="match status" value="1"/>
</dbReference>
<dbReference type="InterPro" id="IPR001506">
    <property type="entry name" value="Peptidase_M12A"/>
</dbReference>
<feature type="signal peptide" evidence="2">
    <location>
        <begin position="1"/>
        <end position="21"/>
    </location>
</feature>
<dbReference type="CDD" id="cd05379">
    <property type="entry name" value="CAP_bacterial"/>
    <property type="match status" value="1"/>
</dbReference>
<dbReference type="OrthoDB" id="118485at2759"/>
<comment type="caution">
    <text evidence="5">The sequence shown here is derived from an EMBL/GenBank/DDBJ whole genome shotgun (WGS) entry which is preliminary data.</text>
</comment>
<proteinExistence type="predicted"/>
<feature type="active site" evidence="1">
    <location>
        <position position="198"/>
    </location>
</feature>
<evidence type="ECO:0000256" key="1">
    <source>
        <dbReference type="PROSITE-ProRule" id="PRU01211"/>
    </source>
</evidence>
<comment type="caution">
    <text evidence="1">Lacks conserved residue(s) required for the propagation of feature annotation.</text>
</comment>
<comment type="cofactor">
    <cofactor evidence="1 2">
        <name>Zn(2+)</name>
        <dbReference type="ChEBI" id="CHEBI:29105"/>
    </cofactor>
    <text evidence="1 2">Binds 1 zinc ion per subunit.</text>
</comment>
<dbReference type="SUPFAM" id="SSF55797">
    <property type="entry name" value="PR-1-like"/>
    <property type="match status" value="1"/>
</dbReference>
<dbReference type="InterPro" id="IPR006026">
    <property type="entry name" value="Peptidase_Metallo"/>
</dbReference>
<feature type="binding site" evidence="1">
    <location>
        <position position="197"/>
    </location>
    <ligand>
        <name>Zn(2+)</name>
        <dbReference type="ChEBI" id="CHEBI:29105"/>
        <note>catalytic</note>
    </ligand>
</feature>